<dbReference type="PANTHER" id="PTHR38450">
    <property type="entry name" value="STAGE V SPORULATION PROTEIN AC-RELATED"/>
    <property type="match status" value="1"/>
</dbReference>
<dbReference type="PANTHER" id="PTHR38450:SF2">
    <property type="entry name" value="STAGE V SPORULATION PROTEIN AEB"/>
    <property type="match status" value="1"/>
</dbReference>
<dbReference type="EMBL" id="FWWT01000023">
    <property type="protein sequence ID" value="SMB96225.1"/>
    <property type="molecule type" value="Genomic_DNA"/>
</dbReference>
<protein>
    <submittedName>
        <fullName evidence="2">Stage V sporulation protein AE</fullName>
    </submittedName>
</protein>
<evidence type="ECO:0000313" key="3">
    <source>
        <dbReference type="Proteomes" id="UP000192731"/>
    </source>
</evidence>
<gene>
    <name evidence="2" type="ORF">SAMN00017405_1479</name>
</gene>
<feature type="transmembrane region" description="Helical" evidence="1">
    <location>
        <begin position="6"/>
        <end position="23"/>
    </location>
</feature>
<name>A0A1W1VS53_DESTI</name>
<feature type="transmembrane region" description="Helical" evidence="1">
    <location>
        <begin position="35"/>
        <end position="52"/>
    </location>
</feature>
<organism evidence="2 3">
    <name type="scientific">Desulfonispora thiosulfatigenes DSM 11270</name>
    <dbReference type="NCBI Taxonomy" id="656914"/>
    <lineage>
        <taxon>Bacteria</taxon>
        <taxon>Bacillati</taxon>
        <taxon>Bacillota</taxon>
        <taxon>Clostridia</taxon>
        <taxon>Eubacteriales</taxon>
        <taxon>Peptococcaceae</taxon>
        <taxon>Desulfonispora</taxon>
    </lineage>
</organism>
<dbReference type="InterPro" id="IPR005562">
    <property type="entry name" value="SpoVA"/>
</dbReference>
<feature type="transmembrane region" description="Helical" evidence="1">
    <location>
        <begin position="87"/>
        <end position="113"/>
    </location>
</feature>
<dbReference type="STRING" id="656914.SAMN00017405_1479"/>
<dbReference type="Pfam" id="PF03862">
    <property type="entry name" value="SpoVAC_SpoVAEB"/>
    <property type="match status" value="1"/>
</dbReference>
<dbReference type="OrthoDB" id="9797988at2"/>
<accession>A0A1W1VS53</accession>
<reference evidence="2 3" key="1">
    <citation type="submission" date="2017-04" db="EMBL/GenBank/DDBJ databases">
        <authorList>
            <person name="Afonso C.L."/>
            <person name="Miller P.J."/>
            <person name="Scott M.A."/>
            <person name="Spackman E."/>
            <person name="Goraichik I."/>
            <person name="Dimitrov K.M."/>
            <person name="Suarez D.L."/>
            <person name="Swayne D.E."/>
        </authorList>
    </citation>
    <scope>NUCLEOTIDE SEQUENCE [LARGE SCALE GENOMIC DNA]</scope>
    <source>
        <strain evidence="2 3">DSM 11270</strain>
    </source>
</reference>
<dbReference type="InterPro" id="IPR014204">
    <property type="entry name" value="Spore_V_AE"/>
</dbReference>
<keyword evidence="1" id="KW-0472">Membrane</keyword>
<feature type="transmembrane region" description="Helical" evidence="1">
    <location>
        <begin position="58"/>
        <end position="75"/>
    </location>
</feature>
<dbReference type="NCBIfam" id="TIGR02839">
    <property type="entry name" value="spore_V_AE"/>
    <property type="match status" value="1"/>
</dbReference>
<dbReference type="AlphaFoldDB" id="A0A1W1VS53"/>
<dbReference type="Proteomes" id="UP000192731">
    <property type="component" value="Unassembled WGS sequence"/>
</dbReference>
<sequence length="120" mass="11998">MLENLPMAFLIGGIICVIGQLIMDLTPFIITPAHVLVGYVTTGAVISGLGLYDGLVKLAGAGATVPLSGFGHALAQGAIKGVKENGIIGAFSGGMEATSAGIVIAIILGYTIATIFDPKG</sequence>
<keyword evidence="3" id="KW-1185">Reference proteome</keyword>
<dbReference type="RefSeq" id="WP_084054332.1">
    <property type="nucleotide sequence ID" value="NZ_FWWT01000023.1"/>
</dbReference>
<keyword evidence="1" id="KW-0812">Transmembrane</keyword>
<evidence type="ECO:0000313" key="2">
    <source>
        <dbReference type="EMBL" id="SMB96225.1"/>
    </source>
</evidence>
<evidence type="ECO:0000256" key="1">
    <source>
        <dbReference type="SAM" id="Phobius"/>
    </source>
</evidence>
<keyword evidence="1" id="KW-1133">Transmembrane helix</keyword>
<proteinExistence type="predicted"/>